<dbReference type="SUPFAM" id="SSF58038">
    <property type="entry name" value="SNARE fusion complex"/>
    <property type="match status" value="1"/>
</dbReference>
<protein>
    <submittedName>
        <fullName evidence="4">SNARE domain protein</fullName>
    </submittedName>
</protein>
<dbReference type="EMBL" id="LKHV02000001">
    <property type="protein sequence ID" value="MCS5707966.1"/>
    <property type="molecule type" value="Genomic_DNA"/>
</dbReference>
<evidence type="ECO:0000259" key="3">
    <source>
        <dbReference type="PROSITE" id="PS50192"/>
    </source>
</evidence>
<dbReference type="SMART" id="SM00397">
    <property type="entry name" value="t_SNARE"/>
    <property type="match status" value="1"/>
</dbReference>
<evidence type="ECO:0000313" key="5">
    <source>
        <dbReference type="EMBL" id="MCS5707966.1"/>
    </source>
</evidence>
<name>A0A0Q9Y9W9_9GAMM</name>
<reference evidence="5" key="2">
    <citation type="journal article" date="2016" name="Genome Announc.">
        <title>Draft Genome Sequences of Two Novel Amoeba-Resistant Intranuclear Bacteria, 'Candidatus Berkiella cookevillensis' and 'Candidatus Berkiella aquae'.</title>
        <authorList>
            <person name="Mehari Y.T."/>
            <person name="Arivett B.A."/>
            <person name="Farone A.L."/>
            <person name="Gunderson J.H."/>
            <person name="Farone M.B."/>
        </authorList>
    </citation>
    <scope>NUCLEOTIDE SEQUENCE</scope>
    <source>
        <strain evidence="5">CC99</strain>
    </source>
</reference>
<dbReference type="Gene3D" id="1.20.5.110">
    <property type="match status" value="1"/>
</dbReference>
<dbReference type="RefSeq" id="WP_057625376.1">
    <property type="nucleotide sequence ID" value="NZ_LKHV02000001.1"/>
</dbReference>
<comment type="similarity">
    <text evidence="1">Belongs to the methyl-accepting chemotaxis (MCP) protein family.</text>
</comment>
<sequence length="106" mass="11886">MLGNGTPKLFSTSARKVSGDDKSSRKKKLTAETFLNAQHDDIEHVENGVTQLKSLSLDINELINNQNEMVEHIATNTEIGKENMNQGNENIEDAKRHHRHCCCTVL</sequence>
<dbReference type="Proteomes" id="UP000051494">
    <property type="component" value="Unassembled WGS sequence"/>
</dbReference>
<organism evidence="4">
    <name type="scientific">Candidatus Berkiella cookevillensis</name>
    <dbReference type="NCBI Taxonomy" id="437022"/>
    <lineage>
        <taxon>Bacteria</taxon>
        <taxon>Pseudomonadati</taxon>
        <taxon>Pseudomonadota</taxon>
        <taxon>Gammaproteobacteria</taxon>
        <taxon>Candidatus Berkiellales</taxon>
        <taxon>Candidatus Berkiellaceae</taxon>
        <taxon>Candidatus Berkiella</taxon>
    </lineage>
</organism>
<reference evidence="4" key="1">
    <citation type="submission" date="2015-09" db="EMBL/GenBank/DDBJ databases">
        <title>Draft Genome Sequences of Two Novel Amoeba-resistant Intranuclear Bacteria, Candidatus Berkiella cookevillensis and Candidatus Berkiella aquae.</title>
        <authorList>
            <person name="Mehari Y.T."/>
            <person name="Arivett B.A."/>
            <person name="Farone A.L."/>
            <person name="Gunderson J.H."/>
            <person name="Farone M.B."/>
        </authorList>
    </citation>
    <scope>NUCLEOTIDE SEQUENCE [LARGE SCALE GENOMIC DNA]</scope>
    <source>
        <strain evidence="4">CC99</strain>
    </source>
</reference>
<feature type="domain" description="T-SNARE coiled-coil homology" evidence="3">
    <location>
        <begin position="32"/>
        <end position="94"/>
    </location>
</feature>
<evidence type="ECO:0000256" key="2">
    <source>
        <dbReference type="SAM" id="MobiDB-lite"/>
    </source>
</evidence>
<evidence type="ECO:0000313" key="4">
    <source>
        <dbReference type="EMBL" id="KRG17536.1"/>
    </source>
</evidence>
<gene>
    <name evidence="5" type="ORF">CC99x_003515</name>
    <name evidence="4" type="ORF">CC99x_02281</name>
</gene>
<proteinExistence type="inferred from homology"/>
<evidence type="ECO:0000313" key="6">
    <source>
        <dbReference type="Proteomes" id="UP000051494"/>
    </source>
</evidence>
<dbReference type="EMBL" id="LKHV01000015">
    <property type="protein sequence ID" value="KRG17536.1"/>
    <property type="molecule type" value="Genomic_DNA"/>
</dbReference>
<feature type="region of interest" description="Disordered" evidence="2">
    <location>
        <begin position="1"/>
        <end position="27"/>
    </location>
</feature>
<comment type="caution">
    <text evidence="4">The sequence shown here is derived from an EMBL/GenBank/DDBJ whole genome shotgun (WGS) entry which is preliminary data.</text>
</comment>
<dbReference type="InterPro" id="IPR000727">
    <property type="entry name" value="T_SNARE_dom"/>
</dbReference>
<reference evidence="5" key="3">
    <citation type="submission" date="2021-06" db="EMBL/GenBank/DDBJ databases">
        <title>Genomic Description and Analysis of Intracellular Bacteria, Candidatus Berkiella cookevillensis and Candidatus Berkiella aquae.</title>
        <authorList>
            <person name="Kidane D.T."/>
            <person name="Mehari Y.T."/>
            <person name="Rice F.C."/>
            <person name="Arivett B.A."/>
            <person name="Farone A.L."/>
            <person name="Berk S.G."/>
            <person name="Farone M.B."/>
        </authorList>
    </citation>
    <scope>NUCLEOTIDE SEQUENCE</scope>
    <source>
        <strain evidence="5">CC99</strain>
    </source>
</reference>
<dbReference type="AlphaFoldDB" id="A0A0Q9Y9W9"/>
<keyword evidence="6" id="KW-1185">Reference proteome</keyword>
<accession>A0A0Q9Y9W9</accession>
<evidence type="ECO:0000256" key="1">
    <source>
        <dbReference type="ARBA" id="ARBA00029447"/>
    </source>
</evidence>
<dbReference type="PROSITE" id="PS50192">
    <property type="entry name" value="T_SNARE"/>
    <property type="match status" value="1"/>
</dbReference>